<dbReference type="InterPro" id="IPR009476">
    <property type="entry name" value="DUF1097"/>
</dbReference>
<evidence type="ECO:0000313" key="4">
    <source>
        <dbReference type="Proteomes" id="UP001500427"/>
    </source>
</evidence>
<keyword evidence="2" id="KW-0472">Membrane</keyword>
<feature type="region of interest" description="Disordered" evidence="1">
    <location>
        <begin position="147"/>
        <end position="173"/>
    </location>
</feature>
<feature type="transmembrane region" description="Helical" evidence="2">
    <location>
        <begin position="77"/>
        <end position="99"/>
    </location>
</feature>
<feature type="compositionally biased region" description="Low complexity" evidence="1">
    <location>
        <begin position="150"/>
        <end position="173"/>
    </location>
</feature>
<dbReference type="Proteomes" id="UP001500427">
    <property type="component" value="Unassembled WGS sequence"/>
</dbReference>
<organism evidence="3 4">
    <name type="scientific">Terrabacter aeriphilus</name>
    <dbReference type="NCBI Taxonomy" id="515662"/>
    <lineage>
        <taxon>Bacteria</taxon>
        <taxon>Bacillati</taxon>
        <taxon>Actinomycetota</taxon>
        <taxon>Actinomycetes</taxon>
        <taxon>Micrococcales</taxon>
        <taxon>Intrasporangiaceae</taxon>
        <taxon>Terrabacter</taxon>
    </lineage>
</organism>
<keyword evidence="2" id="KW-0812">Transmembrane</keyword>
<evidence type="ECO:0000256" key="2">
    <source>
        <dbReference type="SAM" id="Phobius"/>
    </source>
</evidence>
<dbReference type="Pfam" id="PF06496">
    <property type="entry name" value="DUF1097"/>
    <property type="match status" value="1"/>
</dbReference>
<evidence type="ECO:0000256" key="1">
    <source>
        <dbReference type="SAM" id="MobiDB-lite"/>
    </source>
</evidence>
<dbReference type="EMBL" id="BAABIW010000016">
    <property type="protein sequence ID" value="GAA5028208.1"/>
    <property type="molecule type" value="Genomic_DNA"/>
</dbReference>
<keyword evidence="2" id="KW-1133">Transmembrane helix</keyword>
<protein>
    <submittedName>
        <fullName evidence="3">DUF1097 domain-containing protein</fullName>
    </submittedName>
</protein>
<accession>A0ABP9JG26</accession>
<name>A0ABP9JG26_9MICO</name>
<reference evidence="4" key="1">
    <citation type="journal article" date="2019" name="Int. J. Syst. Evol. Microbiol.">
        <title>The Global Catalogue of Microorganisms (GCM) 10K type strain sequencing project: providing services to taxonomists for standard genome sequencing and annotation.</title>
        <authorList>
            <consortium name="The Broad Institute Genomics Platform"/>
            <consortium name="The Broad Institute Genome Sequencing Center for Infectious Disease"/>
            <person name="Wu L."/>
            <person name="Ma J."/>
        </authorList>
    </citation>
    <scope>NUCLEOTIDE SEQUENCE [LARGE SCALE GENOMIC DNA]</scope>
    <source>
        <strain evidence="4">JCM 17687</strain>
    </source>
</reference>
<gene>
    <name evidence="3" type="ORF">GCM10023258_23540</name>
</gene>
<feature type="transmembrane region" description="Helical" evidence="2">
    <location>
        <begin position="111"/>
        <end position="135"/>
    </location>
</feature>
<comment type="caution">
    <text evidence="3">The sequence shown here is derived from an EMBL/GenBank/DDBJ whole genome shotgun (WGS) entry which is preliminary data.</text>
</comment>
<sequence>MKNYLGVGISVGVLAGLWTQVSVQLGLVTWVAFIAWACFFAAGGGATGFRKGLAANLSGVVWGWLASLVAARVGFPGALAIIVTVLAFVLCVQAAAPLLSFIPGAFAGTAVFFGTSFAFWPTVLALVVGACLGWASGILGERIQKAVDRSPGTSPSEPAEPAEPAGPVTPAAA</sequence>
<keyword evidence="4" id="KW-1185">Reference proteome</keyword>
<proteinExistence type="predicted"/>
<feature type="transmembrane region" description="Helical" evidence="2">
    <location>
        <begin position="53"/>
        <end position="71"/>
    </location>
</feature>
<evidence type="ECO:0000313" key="3">
    <source>
        <dbReference type="EMBL" id="GAA5028208.1"/>
    </source>
</evidence>
<feature type="transmembrane region" description="Helical" evidence="2">
    <location>
        <begin position="27"/>
        <end position="46"/>
    </location>
</feature>
<dbReference type="RefSeq" id="WP_345507670.1">
    <property type="nucleotide sequence ID" value="NZ_BAABIW010000016.1"/>
</dbReference>